<sequence>MRKWILRNKTINYAERIMLNAERIKQKAESIKQSAFSIQR</sequence>
<name>A0A1H8HZQ9_9BACT</name>
<reference evidence="1 2" key="1">
    <citation type="submission" date="2016-10" db="EMBL/GenBank/DDBJ databases">
        <authorList>
            <person name="de Groot N.N."/>
        </authorList>
    </citation>
    <scope>NUCLEOTIDE SEQUENCE [LARGE SCALE GENOMIC DNA]</scope>
    <source>
        <strain evidence="1 2">DSM 21039</strain>
    </source>
</reference>
<evidence type="ECO:0000313" key="1">
    <source>
        <dbReference type="EMBL" id="SEN61960.1"/>
    </source>
</evidence>
<keyword evidence="2" id="KW-1185">Reference proteome</keyword>
<organism evidence="1 2">
    <name type="scientific">Chitinophaga rupis</name>
    <dbReference type="NCBI Taxonomy" id="573321"/>
    <lineage>
        <taxon>Bacteria</taxon>
        <taxon>Pseudomonadati</taxon>
        <taxon>Bacteroidota</taxon>
        <taxon>Chitinophagia</taxon>
        <taxon>Chitinophagales</taxon>
        <taxon>Chitinophagaceae</taxon>
        <taxon>Chitinophaga</taxon>
    </lineage>
</organism>
<dbReference type="EMBL" id="FOBB01000011">
    <property type="protein sequence ID" value="SEN61960.1"/>
    <property type="molecule type" value="Genomic_DNA"/>
</dbReference>
<gene>
    <name evidence="1" type="ORF">SAMN04488505_111210</name>
</gene>
<dbReference type="Proteomes" id="UP000198984">
    <property type="component" value="Unassembled WGS sequence"/>
</dbReference>
<protein>
    <submittedName>
        <fullName evidence="1">Uncharacterized protein</fullName>
    </submittedName>
</protein>
<accession>A0A1H8HZQ9</accession>
<proteinExistence type="predicted"/>
<evidence type="ECO:0000313" key="2">
    <source>
        <dbReference type="Proteomes" id="UP000198984"/>
    </source>
</evidence>
<dbReference type="AlphaFoldDB" id="A0A1H8HZQ9"/>